<protein>
    <submittedName>
        <fullName evidence="1">Uncharacterized protein</fullName>
    </submittedName>
</protein>
<organism evidence="1 2">
    <name type="scientific">Strongylus vulgaris</name>
    <name type="common">Blood worm</name>
    <dbReference type="NCBI Taxonomy" id="40348"/>
    <lineage>
        <taxon>Eukaryota</taxon>
        <taxon>Metazoa</taxon>
        <taxon>Ecdysozoa</taxon>
        <taxon>Nematoda</taxon>
        <taxon>Chromadorea</taxon>
        <taxon>Rhabditida</taxon>
        <taxon>Rhabditina</taxon>
        <taxon>Rhabditomorpha</taxon>
        <taxon>Strongyloidea</taxon>
        <taxon>Strongylidae</taxon>
        <taxon>Strongylus</taxon>
    </lineage>
</organism>
<dbReference type="EMBL" id="UYYB01095331">
    <property type="protein sequence ID" value="VDM75436.1"/>
    <property type="molecule type" value="Genomic_DNA"/>
</dbReference>
<dbReference type="OrthoDB" id="2802411at2759"/>
<accession>A0A3P7IY88</accession>
<proteinExistence type="predicted"/>
<reference evidence="1 2" key="1">
    <citation type="submission" date="2018-11" db="EMBL/GenBank/DDBJ databases">
        <authorList>
            <consortium name="Pathogen Informatics"/>
        </authorList>
    </citation>
    <scope>NUCLEOTIDE SEQUENCE [LARGE SCALE GENOMIC DNA]</scope>
</reference>
<dbReference type="Proteomes" id="UP000270094">
    <property type="component" value="Unassembled WGS sequence"/>
</dbReference>
<gene>
    <name evidence="1" type="ORF">SVUK_LOCUS10434</name>
</gene>
<keyword evidence="2" id="KW-1185">Reference proteome</keyword>
<evidence type="ECO:0000313" key="2">
    <source>
        <dbReference type="Proteomes" id="UP000270094"/>
    </source>
</evidence>
<sequence>MQQKVKADTFAATILIRQRRCEVTQFYVCLLCAKRDMNGPLSLVIGLPLAVYWHSKECGVPFLEFFGNEKLTQAHSLDGSRRKFSVERARRAYRNVPTNLYGLLSLNFTLFETAEFNLSSANFKN</sequence>
<evidence type="ECO:0000313" key="1">
    <source>
        <dbReference type="EMBL" id="VDM75436.1"/>
    </source>
</evidence>
<name>A0A3P7IY88_STRVU</name>
<dbReference type="AlphaFoldDB" id="A0A3P7IY88"/>